<feature type="signal peptide" evidence="5">
    <location>
        <begin position="1"/>
        <end position="19"/>
    </location>
</feature>
<dbReference type="InterPro" id="IPR032675">
    <property type="entry name" value="LRR_dom_sf"/>
</dbReference>
<dbReference type="InterPro" id="IPR053213">
    <property type="entry name" value="RLP29"/>
</dbReference>
<protein>
    <recommendedName>
        <fullName evidence="8">Leucine-rich repeat-containing N-terminal plant-type domain-containing protein</fullName>
    </recommendedName>
</protein>
<keyword evidence="2 5" id="KW-0732">Signal</keyword>
<dbReference type="SUPFAM" id="SSF52058">
    <property type="entry name" value="L domain-like"/>
    <property type="match status" value="1"/>
</dbReference>
<dbReference type="InterPro" id="IPR001611">
    <property type="entry name" value="Leu-rich_rpt"/>
</dbReference>
<evidence type="ECO:0000256" key="1">
    <source>
        <dbReference type="ARBA" id="ARBA00004370"/>
    </source>
</evidence>
<organism evidence="6 7">
    <name type="scientific">Cylindrotheca closterium</name>
    <dbReference type="NCBI Taxonomy" id="2856"/>
    <lineage>
        <taxon>Eukaryota</taxon>
        <taxon>Sar</taxon>
        <taxon>Stramenopiles</taxon>
        <taxon>Ochrophyta</taxon>
        <taxon>Bacillariophyta</taxon>
        <taxon>Bacillariophyceae</taxon>
        <taxon>Bacillariophycidae</taxon>
        <taxon>Bacillariales</taxon>
        <taxon>Bacillariaceae</taxon>
        <taxon>Cylindrotheca</taxon>
    </lineage>
</organism>
<keyword evidence="7" id="KW-1185">Reference proteome</keyword>
<dbReference type="Gene3D" id="3.80.10.10">
    <property type="entry name" value="Ribonuclease Inhibitor"/>
    <property type="match status" value="1"/>
</dbReference>
<evidence type="ECO:0000313" key="6">
    <source>
        <dbReference type="EMBL" id="CAJ1951730.1"/>
    </source>
</evidence>
<comment type="caution">
    <text evidence="6">The sequence shown here is derived from an EMBL/GenBank/DDBJ whole genome shotgun (WGS) entry which is preliminary data.</text>
</comment>
<evidence type="ECO:0008006" key="8">
    <source>
        <dbReference type="Google" id="ProtNLM"/>
    </source>
</evidence>
<evidence type="ECO:0000256" key="5">
    <source>
        <dbReference type="SAM" id="SignalP"/>
    </source>
</evidence>
<accession>A0AAD2JHQ3</accession>
<dbReference type="PANTHER" id="PTHR48009:SF16">
    <property type="entry name" value="LEUCINE-RICH REPEAT-CONTAINING N-TERMINAL PLANT-TYPE DOMAIN-CONTAINING PROTEIN"/>
    <property type="match status" value="1"/>
</dbReference>
<evidence type="ECO:0000256" key="3">
    <source>
        <dbReference type="ARBA" id="ARBA00022737"/>
    </source>
</evidence>
<reference evidence="6" key="1">
    <citation type="submission" date="2023-08" db="EMBL/GenBank/DDBJ databases">
        <authorList>
            <person name="Audoor S."/>
            <person name="Bilcke G."/>
        </authorList>
    </citation>
    <scope>NUCLEOTIDE SEQUENCE</scope>
</reference>
<evidence type="ECO:0000256" key="4">
    <source>
        <dbReference type="ARBA" id="ARBA00023136"/>
    </source>
</evidence>
<dbReference type="EMBL" id="CAKOGP040001792">
    <property type="protein sequence ID" value="CAJ1951730.1"/>
    <property type="molecule type" value="Genomic_DNA"/>
</dbReference>
<dbReference type="Pfam" id="PF00560">
    <property type="entry name" value="LRR_1"/>
    <property type="match status" value="2"/>
</dbReference>
<comment type="subcellular location">
    <subcellularLocation>
        <location evidence="1">Membrane</location>
    </subcellularLocation>
</comment>
<dbReference type="AlphaFoldDB" id="A0AAD2JHQ3"/>
<name>A0AAD2JHQ3_9STRA</name>
<dbReference type="Proteomes" id="UP001295423">
    <property type="component" value="Unassembled WGS sequence"/>
</dbReference>
<proteinExistence type="predicted"/>
<evidence type="ECO:0000256" key="2">
    <source>
        <dbReference type="ARBA" id="ARBA00022729"/>
    </source>
</evidence>
<sequence>MKLLAITTCIAAFAASVQAGSLRRRVRKSLEVESNNNNNNNNNELINAVSGFIDLNQDGAFLQDETNRFLQMSMSMPMPTPAPTIDERGPQIEAKCSQSASERSRDILSILTPLSEEDSLLIGNTLQFQARMWVDEMDPAIICASDADRIMQRYRAALVYYSLGGDSSWTTSTGWLTGSNECEWFGLECDGYTAATDSDSYVPITAVRLDQNGLTGELPAELFGLPSLQRMIMEGNSISGSIPEGISQATQLATLDLDFNSLSGELPAGLYTLPAITNIDLNNNNLTGGISASVSNLSTLNVLNLEDNDLSGAIPILSLLQLEELAAFSIQNNGLTGTLEPICNVLDDRRQSFPSYGGFLFADCGGDAPPVACSCCTCLA</sequence>
<gene>
    <name evidence="6" type="ORF">CYCCA115_LOCUS13209</name>
</gene>
<evidence type="ECO:0000313" key="7">
    <source>
        <dbReference type="Proteomes" id="UP001295423"/>
    </source>
</evidence>
<keyword evidence="4" id="KW-0472">Membrane</keyword>
<dbReference type="PANTHER" id="PTHR48009">
    <property type="entry name" value="LEUCINE-RICH REPEAT (LRR) FAMILY PROTEIN"/>
    <property type="match status" value="1"/>
</dbReference>
<dbReference type="FunFam" id="3.80.10.10:FF:000400">
    <property type="entry name" value="Nuclear pore complex protein NUP107"/>
    <property type="match status" value="1"/>
</dbReference>
<dbReference type="GO" id="GO:0016020">
    <property type="term" value="C:membrane"/>
    <property type="evidence" value="ECO:0007669"/>
    <property type="project" value="UniProtKB-SubCell"/>
</dbReference>
<feature type="chain" id="PRO_5042176335" description="Leucine-rich repeat-containing N-terminal plant-type domain-containing protein" evidence="5">
    <location>
        <begin position="20"/>
        <end position="380"/>
    </location>
</feature>
<keyword evidence="3" id="KW-0677">Repeat</keyword>